<protein>
    <submittedName>
        <fullName evidence="1">Acyl CoA:acetate/3-ketoacid CoA transferase, alpha subunit</fullName>
    </submittedName>
</protein>
<dbReference type="Proteomes" id="UP000013307">
    <property type="component" value="Chromosome"/>
</dbReference>
<dbReference type="HOGENOM" id="CLU_049557_0_0_2"/>
<dbReference type="GO" id="GO:0008410">
    <property type="term" value="F:CoA-transferase activity"/>
    <property type="evidence" value="ECO:0007669"/>
    <property type="project" value="InterPro"/>
</dbReference>
<dbReference type="SUPFAM" id="SSF100950">
    <property type="entry name" value="NagB/RpiA/CoA transferase-like"/>
    <property type="match status" value="1"/>
</dbReference>
<dbReference type="Pfam" id="PF01144">
    <property type="entry name" value="CoA_trans"/>
    <property type="match status" value="1"/>
</dbReference>
<reference evidence="1 2" key="1">
    <citation type="journal article" date="2013" name="Genome Announc.">
        <title>Complete Genome Sequence of the Thermophilic and Facultatively Chemolithoautotrophic Sulfate Reducer Archaeoglobus sulfaticallidus Strain PM70-1T.</title>
        <authorList>
            <person name="Stokke R."/>
            <person name="Hocking W.P."/>
            <person name="Steinsbu B.O."/>
            <person name="Steen I.H."/>
        </authorList>
    </citation>
    <scope>NUCLEOTIDE SEQUENCE [LARGE SCALE GENOMIC DNA]</scope>
    <source>
        <strain evidence="1">PM70-1</strain>
    </source>
</reference>
<dbReference type="Gene3D" id="3.40.1080.10">
    <property type="entry name" value="Glutaconate Coenzyme A-transferase"/>
    <property type="match status" value="1"/>
</dbReference>
<name>N0BIB9_9EURY</name>
<dbReference type="EMBL" id="CP005290">
    <property type="protein sequence ID" value="AGK60211.1"/>
    <property type="molecule type" value="Genomic_DNA"/>
</dbReference>
<dbReference type="AlphaFoldDB" id="N0BIB9"/>
<sequence>MANIEILDMGEADIHFIPPDEFRKFVRDKKNRAFEDKLMDEKEAVKKFVKDGDYLAYDFSSLTRGPQSLIREIIRQRKKNLWILAKFTLLESVLLAGAGCVDKIDVGFLGFGPYIAKKVQEGAVKVYDWSNGSVTYRLVAGAMGIPFIPARDLLGTDTLKHSGAIVVKDPFSGKPVALMPALNPDVSVIHVQEADVYGNARVYGPTVATLETAMASKRVIISAERIVETIEFREHPNWTTIPYYCVDAVVHAPFGAYPGGTQGYYEMDSEHYLKLTSIRTDEEMQKYLEEYIYSVESHDEFLEKKVGVKRLRELIQKSQILEGYR</sequence>
<dbReference type="RefSeq" id="WP_015589810.1">
    <property type="nucleotide sequence ID" value="NC_021169.1"/>
</dbReference>
<dbReference type="SMART" id="SM00882">
    <property type="entry name" value="CoA_trans"/>
    <property type="match status" value="1"/>
</dbReference>
<accession>N0BIB9</accession>
<evidence type="ECO:0000313" key="2">
    <source>
        <dbReference type="Proteomes" id="UP000013307"/>
    </source>
</evidence>
<dbReference type="GeneID" id="15391822"/>
<keyword evidence="1" id="KW-0808">Transferase</keyword>
<dbReference type="eggNOG" id="arCOG01987">
    <property type="taxonomic scope" value="Archaea"/>
</dbReference>
<dbReference type="KEGG" id="ast:Asulf_00176"/>
<keyword evidence="2" id="KW-1185">Reference proteome</keyword>
<organism evidence="1 2">
    <name type="scientific">Archaeoglobus sulfaticallidus PM70-1</name>
    <dbReference type="NCBI Taxonomy" id="387631"/>
    <lineage>
        <taxon>Archaea</taxon>
        <taxon>Methanobacteriati</taxon>
        <taxon>Methanobacteriota</taxon>
        <taxon>Archaeoglobi</taxon>
        <taxon>Archaeoglobales</taxon>
        <taxon>Archaeoglobaceae</taxon>
        <taxon>Archaeoglobus</taxon>
    </lineage>
</organism>
<dbReference type="InterPro" id="IPR004165">
    <property type="entry name" value="CoA_trans_fam_I"/>
</dbReference>
<dbReference type="STRING" id="387631.Asulf_00176"/>
<dbReference type="InterPro" id="IPR037171">
    <property type="entry name" value="NagB/RpiA_transferase-like"/>
</dbReference>
<dbReference type="Gene3D" id="3.30.30.40">
    <property type="match status" value="1"/>
</dbReference>
<dbReference type="PANTHER" id="PTHR43293:SF3">
    <property type="entry name" value="CHOLESTEROL RING-CLEAVING HYDROLASE IPDB SUBUNIT"/>
    <property type="match status" value="1"/>
</dbReference>
<proteinExistence type="predicted"/>
<dbReference type="OrthoDB" id="301771at2157"/>
<gene>
    <name evidence="1" type="ORF">Asulf_00176</name>
</gene>
<evidence type="ECO:0000313" key="1">
    <source>
        <dbReference type="EMBL" id="AGK60211.1"/>
    </source>
</evidence>
<dbReference type="PANTHER" id="PTHR43293">
    <property type="entry name" value="ACETATE COA-TRANSFERASE YDIF"/>
    <property type="match status" value="1"/>
</dbReference>